<protein>
    <submittedName>
        <fullName evidence="1">Uncharacterized protein</fullName>
    </submittedName>
</protein>
<accession>A0A3S5A0Z8</accession>
<evidence type="ECO:0000313" key="2">
    <source>
        <dbReference type="Proteomes" id="UP000784294"/>
    </source>
</evidence>
<dbReference type="AlphaFoldDB" id="A0A3S5A0Z8"/>
<gene>
    <name evidence="1" type="ORF">PXEA_LOCUS18187</name>
</gene>
<reference evidence="1" key="1">
    <citation type="submission" date="2018-11" db="EMBL/GenBank/DDBJ databases">
        <authorList>
            <consortium name="Pathogen Informatics"/>
        </authorList>
    </citation>
    <scope>NUCLEOTIDE SEQUENCE</scope>
</reference>
<organism evidence="1 2">
    <name type="scientific">Protopolystoma xenopodis</name>
    <dbReference type="NCBI Taxonomy" id="117903"/>
    <lineage>
        <taxon>Eukaryota</taxon>
        <taxon>Metazoa</taxon>
        <taxon>Spiralia</taxon>
        <taxon>Lophotrochozoa</taxon>
        <taxon>Platyhelminthes</taxon>
        <taxon>Monogenea</taxon>
        <taxon>Polyopisthocotylea</taxon>
        <taxon>Polystomatidea</taxon>
        <taxon>Polystomatidae</taxon>
        <taxon>Protopolystoma</taxon>
    </lineage>
</organism>
<dbReference type="Proteomes" id="UP000784294">
    <property type="component" value="Unassembled WGS sequence"/>
</dbReference>
<evidence type="ECO:0000313" key="1">
    <source>
        <dbReference type="EMBL" id="VEL24747.1"/>
    </source>
</evidence>
<dbReference type="EMBL" id="CAAALY010069390">
    <property type="protein sequence ID" value="VEL24747.1"/>
    <property type="molecule type" value="Genomic_DNA"/>
</dbReference>
<name>A0A3S5A0Z8_9PLAT</name>
<comment type="caution">
    <text evidence="1">The sequence shown here is derived from an EMBL/GenBank/DDBJ whole genome shotgun (WGS) entry which is preliminary data.</text>
</comment>
<keyword evidence="2" id="KW-1185">Reference proteome</keyword>
<sequence length="118" mass="12838">MSHLTGPKEDISFTPLVQSTQAIPKISDEVKLPEKPGALDLHQSTSGHVRTSCLKVMIPRFAGSYNMPEGDDISFAPTVQSTQAIPRIPDWMNFPPTSTSLDLPKSSIAYVEPSNSKV</sequence>
<proteinExistence type="predicted"/>